<sequence length="185" mass="20595">MSINTERRGSNVCVAMPTNLPNCRDEFERIHKERKQSRELTVKELENIRLQRATSVDVFELEGQKSSTGRPQFPPMKSSNGQVQNNQTINGSEKLPDTYEMTSLRYMGVHIPSRSFRALASLMGMDPDGANIDQLSTKPANKEPCRTVIDVRAAAEEMKKESLRRTSVGSNGSLPPHPPASLKAL</sequence>
<protein>
    <submittedName>
        <fullName evidence="2">Uncharacterized protein</fullName>
    </submittedName>
</protein>
<accession>A0A564YZN8</accession>
<gene>
    <name evidence="2" type="ORF">WMSIL1_LOCUS10669</name>
</gene>
<evidence type="ECO:0000313" key="3">
    <source>
        <dbReference type="Proteomes" id="UP000321570"/>
    </source>
</evidence>
<keyword evidence="3" id="KW-1185">Reference proteome</keyword>
<feature type="region of interest" description="Disordered" evidence="1">
    <location>
        <begin position="62"/>
        <end position="94"/>
    </location>
</feature>
<evidence type="ECO:0000313" key="2">
    <source>
        <dbReference type="EMBL" id="VUZ52108.1"/>
    </source>
</evidence>
<name>A0A564YZN8_HYMDI</name>
<evidence type="ECO:0000256" key="1">
    <source>
        <dbReference type="SAM" id="MobiDB-lite"/>
    </source>
</evidence>
<reference evidence="2 3" key="1">
    <citation type="submission" date="2019-07" db="EMBL/GenBank/DDBJ databases">
        <authorList>
            <person name="Jastrzebski P J."/>
            <person name="Paukszto L."/>
            <person name="Jastrzebski P J."/>
        </authorList>
    </citation>
    <scope>NUCLEOTIDE SEQUENCE [LARGE SCALE GENOMIC DNA]</scope>
    <source>
        <strain evidence="2 3">WMS-il1</strain>
    </source>
</reference>
<dbReference type="Proteomes" id="UP000321570">
    <property type="component" value="Unassembled WGS sequence"/>
</dbReference>
<dbReference type="EMBL" id="CABIJS010000466">
    <property type="protein sequence ID" value="VUZ52108.1"/>
    <property type="molecule type" value="Genomic_DNA"/>
</dbReference>
<feature type="compositionally biased region" description="Polar residues" evidence="1">
    <location>
        <begin position="77"/>
        <end position="91"/>
    </location>
</feature>
<dbReference type="AlphaFoldDB" id="A0A564YZN8"/>
<organism evidence="2 3">
    <name type="scientific">Hymenolepis diminuta</name>
    <name type="common">Rat tapeworm</name>
    <dbReference type="NCBI Taxonomy" id="6216"/>
    <lineage>
        <taxon>Eukaryota</taxon>
        <taxon>Metazoa</taxon>
        <taxon>Spiralia</taxon>
        <taxon>Lophotrochozoa</taxon>
        <taxon>Platyhelminthes</taxon>
        <taxon>Cestoda</taxon>
        <taxon>Eucestoda</taxon>
        <taxon>Cyclophyllidea</taxon>
        <taxon>Hymenolepididae</taxon>
        <taxon>Hymenolepis</taxon>
    </lineage>
</organism>
<proteinExistence type="predicted"/>
<feature type="region of interest" description="Disordered" evidence="1">
    <location>
        <begin position="156"/>
        <end position="185"/>
    </location>
</feature>